<organism evidence="1 2">
    <name type="scientific">Ditylenchus dipsaci</name>
    <dbReference type="NCBI Taxonomy" id="166011"/>
    <lineage>
        <taxon>Eukaryota</taxon>
        <taxon>Metazoa</taxon>
        <taxon>Ecdysozoa</taxon>
        <taxon>Nematoda</taxon>
        <taxon>Chromadorea</taxon>
        <taxon>Rhabditida</taxon>
        <taxon>Tylenchina</taxon>
        <taxon>Tylenchomorpha</taxon>
        <taxon>Sphaerularioidea</taxon>
        <taxon>Anguinidae</taxon>
        <taxon>Anguininae</taxon>
        <taxon>Ditylenchus</taxon>
    </lineage>
</organism>
<dbReference type="Proteomes" id="UP000887574">
    <property type="component" value="Unplaced"/>
</dbReference>
<dbReference type="Gene3D" id="1.25.10.10">
    <property type="entry name" value="Leucine-rich Repeat Variant"/>
    <property type="match status" value="1"/>
</dbReference>
<dbReference type="AlphaFoldDB" id="A0A915DNM6"/>
<proteinExistence type="predicted"/>
<dbReference type="GO" id="GO:0005737">
    <property type="term" value="C:cytoplasm"/>
    <property type="evidence" value="ECO:0007669"/>
    <property type="project" value="TreeGrafter"/>
</dbReference>
<dbReference type="InterPro" id="IPR051345">
    <property type="entry name" value="Importin_beta-like_NTR"/>
</dbReference>
<dbReference type="GO" id="GO:0006606">
    <property type="term" value="P:protein import into nucleus"/>
    <property type="evidence" value="ECO:0007669"/>
    <property type="project" value="TreeGrafter"/>
</dbReference>
<dbReference type="PANTHER" id="PTHR12363">
    <property type="entry name" value="TRANSPORTIN 3 AND IMPORTIN 13"/>
    <property type="match status" value="1"/>
</dbReference>
<evidence type="ECO:0000313" key="2">
    <source>
        <dbReference type="WBParaSite" id="jg21494"/>
    </source>
</evidence>
<keyword evidence="1" id="KW-1185">Reference proteome</keyword>
<name>A0A915DNM6_9BILA</name>
<dbReference type="WBParaSite" id="jg21494">
    <property type="protein sequence ID" value="jg21494"/>
    <property type="gene ID" value="jg21494"/>
</dbReference>
<reference evidence="2" key="1">
    <citation type="submission" date="2022-11" db="UniProtKB">
        <authorList>
            <consortium name="WormBaseParasite"/>
        </authorList>
    </citation>
    <scope>IDENTIFICATION</scope>
</reference>
<evidence type="ECO:0000313" key="1">
    <source>
        <dbReference type="Proteomes" id="UP000887574"/>
    </source>
</evidence>
<sequence length="204" mass="23333">MMLNVLSQRSFALLPDKKGMRDHPDTVDDLFRLAIRFAQRCPHKFFCEPVCATLFEGAIHGLELDHSDANKSVSKFIGETIDIVKRKKNGNLSMHLQQYTSQLVGAEQLVLKYGDQVVWHSINAALFHLSHPLRREMAEILFALGQLSKLKLNEWLNLAIQNLPHDSGLSPTSQQLAAFRDEVLKAEKPHEVMNHIRDLSKYYF</sequence>
<protein>
    <submittedName>
        <fullName evidence="2">Uncharacterized protein</fullName>
    </submittedName>
</protein>
<accession>A0A915DNM6</accession>
<dbReference type="PANTHER" id="PTHR12363:SF42">
    <property type="entry name" value="TRANSPORTIN-3"/>
    <property type="match status" value="1"/>
</dbReference>
<dbReference type="InterPro" id="IPR011989">
    <property type="entry name" value="ARM-like"/>
</dbReference>